<sequence>MKYALVDGVRQEAVPQLRGICLGCGSSMIPKCGTKKLHHWAHKGRLECDHWWEPETEWHRGWKNQFPPEWQEIRHIAQNGELHIADVRTPNGNVLEFQFSAIRPDERAGREAFYGPQMVWIVNGRRLKRDLTSFQKTLVEKRRNTDLPTWSLELIDLSANIQNWVESGCRVYFDFGDAYFNHDKHYDEEALSVKDQADDGAIWLLQRTATWTVTATMVLRSKLIEHYVRGTAIPGLPAHSPPPLQPPQTYPAPSRSPYMSTNGFPAYWQRRPRGARF</sequence>
<dbReference type="EMBL" id="SMBI01000001">
    <property type="protein sequence ID" value="TCU29934.1"/>
    <property type="molecule type" value="Genomic_DNA"/>
</dbReference>
<evidence type="ECO:0000313" key="2">
    <source>
        <dbReference type="EMBL" id="TCU29934.1"/>
    </source>
</evidence>
<reference evidence="2 3" key="1">
    <citation type="submission" date="2019-03" db="EMBL/GenBank/DDBJ databases">
        <title>Genomic Encyclopedia of Type Strains, Phase IV (KMG-V): Genome sequencing to study the core and pangenomes of soil and plant-associated prokaryotes.</title>
        <authorList>
            <person name="Whitman W."/>
        </authorList>
    </citation>
    <scope>NUCLEOTIDE SEQUENCE [LARGE SCALE GENOMIC DNA]</scope>
    <source>
        <strain evidence="2 3">FB403</strain>
    </source>
</reference>
<name>A0AAX2QU16_9HYPH</name>
<feature type="region of interest" description="Disordered" evidence="1">
    <location>
        <begin position="236"/>
        <end position="263"/>
    </location>
</feature>
<dbReference type="RefSeq" id="WP_132609407.1">
    <property type="nucleotide sequence ID" value="NZ_SMBI01000001.1"/>
</dbReference>
<proteinExistence type="predicted"/>
<protein>
    <submittedName>
        <fullName evidence="2">Competence protein CoiA-like protein</fullName>
    </submittedName>
</protein>
<evidence type="ECO:0000256" key="1">
    <source>
        <dbReference type="SAM" id="MobiDB-lite"/>
    </source>
</evidence>
<dbReference type="Proteomes" id="UP000295021">
    <property type="component" value="Unassembled WGS sequence"/>
</dbReference>
<comment type="caution">
    <text evidence="2">The sequence shown here is derived from an EMBL/GenBank/DDBJ whole genome shotgun (WGS) entry which is preliminary data.</text>
</comment>
<accession>A0AAX2QU16</accession>
<feature type="compositionally biased region" description="Pro residues" evidence="1">
    <location>
        <begin position="239"/>
        <end position="250"/>
    </location>
</feature>
<dbReference type="AlphaFoldDB" id="A0AAX2QU16"/>
<evidence type="ECO:0000313" key="3">
    <source>
        <dbReference type="Proteomes" id="UP000295021"/>
    </source>
</evidence>
<gene>
    <name evidence="2" type="ORF">EV131_101420</name>
</gene>
<organism evidence="2 3">
    <name type="scientific">Rhizobium laguerreae</name>
    <dbReference type="NCBI Taxonomy" id="1076926"/>
    <lineage>
        <taxon>Bacteria</taxon>
        <taxon>Pseudomonadati</taxon>
        <taxon>Pseudomonadota</taxon>
        <taxon>Alphaproteobacteria</taxon>
        <taxon>Hyphomicrobiales</taxon>
        <taxon>Rhizobiaceae</taxon>
        <taxon>Rhizobium/Agrobacterium group</taxon>
        <taxon>Rhizobium</taxon>
    </lineage>
</organism>